<evidence type="ECO:0000256" key="1">
    <source>
        <dbReference type="ARBA" id="ARBA00022723"/>
    </source>
</evidence>
<dbReference type="Pfam" id="PF12710">
    <property type="entry name" value="HAD"/>
    <property type="match status" value="1"/>
</dbReference>
<dbReference type="EMBL" id="UOGD01000462">
    <property type="protein sequence ID" value="VAX29737.1"/>
    <property type="molecule type" value="Genomic_DNA"/>
</dbReference>
<gene>
    <name evidence="4" type="ORF">MNBD_IGNAVI01-2902</name>
</gene>
<evidence type="ECO:0000256" key="2">
    <source>
        <dbReference type="ARBA" id="ARBA00022801"/>
    </source>
</evidence>
<dbReference type="GO" id="GO:0046872">
    <property type="term" value="F:metal ion binding"/>
    <property type="evidence" value="ECO:0007669"/>
    <property type="project" value="UniProtKB-KW"/>
</dbReference>
<protein>
    <recommendedName>
        <fullName evidence="5">Phosphoserine phosphatase</fullName>
    </recommendedName>
</protein>
<accession>A0A3B1DM21</accession>
<dbReference type="PANTHER" id="PTHR43344">
    <property type="entry name" value="PHOSPHOSERINE PHOSPHATASE"/>
    <property type="match status" value="1"/>
</dbReference>
<keyword evidence="3" id="KW-0460">Magnesium</keyword>
<evidence type="ECO:0008006" key="5">
    <source>
        <dbReference type="Google" id="ProtNLM"/>
    </source>
</evidence>
<keyword evidence="2" id="KW-0378">Hydrolase</keyword>
<dbReference type="Gene3D" id="3.40.50.1000">
    <property type="entry name" value="HAD superfamily/HAD-like"/>
    <property type="match status" value="1"/>
</dbReference>
<dbReference type="PROSITE" id="PS51257">
    <property type="entry name" value="PROKAR_LIPOPROTEIN"/>
    <property type="match status" value="1"/>
</dbReference>
<dbReference type="AlphaFoldDB" id="A0A3B1DM21"/>
<dbReference type="InterPro" id="IPR023214">
    <property type="entry name" value="HAD_sf"/>
</dbReference>
<reference evidence="4" key="1">
    <citation type="submission" date="2018-06" db="EMBL/GenBank/DDBJ databases">
        <authorList>
            <person name="Zhirakovskaya E."/>
        </authorList>
    </citation>
    <scope>NUCLEOTIDE SEQUENCE</scope>
</reference>
<dbReference type="InterPro" id="IPR036412">
    <property type="entry name" value="HAD-like_sf"/>
</dbReference>
<dbReference type="PANTHER" id="PTHR43344:SF13">
    <property type="entry name" value="PHOSPHATASE RV3661-RELATED"/>
    <property type="match status" value="1"/>
</dbReference>
<proteinExistence type="predicted"/>
<name>A0A3B1DM21_9ZZZZ</name>
<dbReference type="InterPro" id="IPR050582">
    <property type="entry name" value="HAD-like_SerB"/>
</dbReference>
<dbReference type="GO" id="GO:0016787">
    <property type="term" value="F:hydrolase activity"/>
    <property type="evidence" value="ECO:0007669"/>
    <property type="project" value="UniProtKB-KW"/>
</dbReference>
<evidence type="ECO:0000256" key="3">
    <source>
        <dbReference type="ARBA" id="ARBA00022842"/>
    </source>
</evidence>
<keyword evidence="1" id="KW-0479">Metal-binding</keyword>
<organism evidence="4">
    <name type="scientific">hydrothermal vent metagenome</name>
    <dbReference type="NCBI Taxonomy" id="652676"/>
    <lineage>
        <taxon>unclassified sequences</taxon>
        <taxon>metagenomes</taxon>
        <taxon>ecological metagenomes</taxon>
    </lineage>
</organism>
<sequence length="309" mass="35309">MKKLLSIRSLTLYIFLIIGLIACQSNNIDNSFKPIKGFSEKANNQLEKFLQDTKNETGRKIAVFDGDGTVLGQTPHYLADEAMYQYAVKHPDLHPKIFNEMIKQSNVSIPYVQNRVKYIAGVSLQEYRDLGEKCFKKYYSNKIFEPMRSLISTLKQNGFEIWIITASPEGMYQQFLSKELKIPITHIVGIKSVIKEGIITDEIIKPIPQDHGKKWAIESFIQDVPLLVAGNSRGDKEMIEFSKGLKMIVNPDEHIAPDQTESIADYAKKNDWLIVRINDVPDKDFPSISSKKFGIRINKTHKVKESEIK</sequence>
<evidence type="ECO:0000313" key="4">
    <source>
        <dbReference type="EMBL" id="VAX29737.1"/>
    </source>
</evidence>
<dbReference type="SUPFAM" id="SSF56784">
    <property type="entry name" value="HAD-like"/>
    <property type="match status" value="1"/>
</dbReference>